<feature type="transmembrane region" description="Helical" evidence="1">
    <location>
        <begin position="90"/>
        <end position="108"/>
    </location>
</feature>
<reference evidence="2 3" key="1">
    <citation type="journal article" date="2018" name="Nat. Biotechnol.">
        <title>A standardized bacterial taxonomy based on genome phylogeny substantially revises the tree of life.</title>
        <authorList>
            <person name="Parks D.H."/>
            <person name="Chuvochina M."/>
            <person name="Waite D.W."/>
            <person name="Rinke C."/>
            <person name="Skarshewski A."/>
            <person name="Chaumeil P.A."/>
            <person name="Hugenholtz P."/>
        </authorList>
    </citation>
    <scope>NUCLEOTIDE SEQUENCE [LARGE SCALE GENOMIC DNA]</scope>
    <source>
        <strain evidence="2">UBA8733</strain>
    </source>
</reference>
<keyword evidence="1" id="KW-0472">Membrane</keyword>
<proteinExistence type="predicted"/>
<sequence length="532" mass="59001">MGGATRMDAAQTLQKLMHFLRGGDDSWTLRASLFLAGVVLVGILTIAVHMAAGLTLPAPWGDEAYFLWQARGFERWNDFIAPEIDPDRPLLLLPYGYPLLMGIVFKVFGFSLEIARAVSLVATLAGFGLLATAMRGRKIAAVSLILIGAFLLNGHFVVMANNARMEAVMFAIICGALLLVQNNRHWVALGLLGGSAVIHPNAMLMGAPVFFYAIFAGKLWKNWPSRTGMIVIGIGVAAWAAQALYIFTHWAAFEHDLAYRLSETTSASKGASQFGGWHAVGLVSIFAIWALALWRKVPVAHLTAFAVGAWLMSRVREEQWYDVFNDFAYLLAALALIEILVKDVRRRYPNQALISLGASLALVAVAGLFFLKTGRIEGPKGYLQELNVDGMVIADDVPYFTPEDRAVLEAYMNGIQENGLTTVELYPWGDTLLFPENDPDTVRFQIPYFDPDYVASTRNWPWGYGPTYGETPTVYILRTSKYQPRWLDERFDRLMKRASERAGGRAPEVIHSRNDTEIWYAFPTIAEAPPAP</sequence>
<dbReference type="Proteomes" id="UP000259610">
    <property type="component" value="Unassembled WGS sequence"/>
</dbReference>
<feature type="transmembrane region" description="Helical" evidence="1">
    <location>
        <begin position="163"/>
        <end position="180"/>
    </location>
</feature>
<feature type="transmembrane region" description="Helical" evidence="1">
    <location>
        <begin position="139"/>
        <end position="157"/>
    </location>
</feature>
<evidence type="ECO:0000313" key="3">
    <source>
        <dbReference type="Proteomes" id="UP000259610"/>
    </source>
</evidence>
<accession>A0A3B9GWN9</accession>
<feature type="transmembrane region" description="Helical" evidence="1">
    <location>
        <begin position="227"/>
        <end position="253"/>
    </location>
</feature>
<evidence type="ECO:0000256" key="1">
    <source>
        <dbReference type="SAM" id="Phobius"/>
    </source>
</evidence>
<dbReference type="AlphaFoldDB" id="A0A3B9GWN9"/>
<feature type="transmembrane region" description="Helical" evidence="1">
    <location>
        <begin position="114"/>
        <end position="132"/>
    </location>
</feature>
<comment type="caution">
    <text evidence="2">The sequence shown here is derived from an EMBL/GenBank/DDBJ whole genome shotgun (WGS) entry which is preliminary data.</text>
</comment>
<evidence type="ECO:0000313" key="2">
    <source>
        <dbReference type="EMBL" id="HAE26853.1"/>
    </source>
</evidence>
<organism evidence="2 3">
    <name type="scientific">Hyphomonas adhaerens</name>
    <dbReference type="NCBI Taxonomy" id="81029"/>
    <lineage>
        <taxon>Bacteria</taxon>
        <taxon>Pseudomonadati</taxon>
        <taxon>Pseudomonadota</taxon>
        <taxon>Alphaproteobacteria</taxon>
        <taxon>Hyphomonadales</taxon>
        <taxon>Hyphomonadaceae</taxon>
        <taxon>Hyphomonas</taxon>
    </lineage>
</organism>
<keyword evidence="1" id="KW-1133">Transmembrane helix</keyword>
<feature type="transmembrane region" description="Helical" evidence="1">
    <location>
        <begin position="27"/>
        <end position="48"/>
    </location>
</feature>
<protein>
    <recommendedName>
        <fullName evidence="4">Glycosyltransferase RgtA/B/C/D-like domain-containing protein</fullName>
    </recommendedName>
</protein>
<dbReference type="EMBL" id="DMAN01000148">
    <property type="protein sequence ID" value="HAE26853.1"/>
    <property type="molecule type" value="Genomic_DNA"/>
</dbReference>
<keyword evidence="1" id="KW-0812">Transmembrane</keyword>
<feature type="transmembrane region" description="Helical" evidence="1">
    <location>
        <begin position="353"/>
        <end position="371"/>
    </location>
</feature>
<name>A0A3B9GWN9_9PROT</name>
<gene>
    <name evidence="2" type="ORF">DCG58_06830</name>
</gene>
<feature type="transmembrane region" description="Helical" evidence="1">
    <location>
        <begin position="274"/>
        <end position="294"/>
    </location>
</feature>
<evidence type="ECO:0008006" key="4">
    <source>
        <dbReference type="Google" id="ProtNLM"/>
    </source>
</evidence>
<feature type="transmembrane region" description="Helical" evidence="1">
    <location>
        <begin position="187"/>
        <end position="215"/>
    </location>
</feature>